<evidence type="ECO:0000313" key="2">
    <source>
        <dbReference type="EMBL" id="KAK7946925.1"/>
    </source>
</evidence>
<organism evidence="2 3">
    <name type="scientific">Apiospora aurea</name>
    <dbReference type="NCBI Taxonomy" id="335848"/>
    <lineage>
        <taxon>Eukaryota</taxon>
        <taxon>Fungi</taxon>
        <taxon>Dikarya</taxon>
        <taxon>Ascomycota</taxon>
        <taxon>Pezizomycotina</taxon>
        <taxon>Sordariomycetes</taxon>
        <taxon>Xylariomycetidae</taxon>
        <taxon>Amphisphaeriales</taxon>
        <taxon>Apiosporaceae</taxon>
        <taxon>Apiospora</taxon>
    </lineage>
</organism>
<comment type="caution">
    <text evidence="2">The sequence shown here is derived from an EMBL/GenBank/DDBJ whole genome shotgun (WGS) entry which is preliminary data.</text>
</comment>
<evidence type="ECO:0000256" key="1">
    <source>
        <dbReference type="SAM" id="MobiDB-lite"/>
    </source>
</evidence>
<protein>
    <submittedName>
        <fullName evidence="2">Uncharacterized protein</fullName>
    </submittedName>
</protein>
<feature type="compositionally biased region" description="Gly residues" evidence="1">
    <location>
        <begin position="118"/>
        <end position="129"/>
    </location>
</feature>
<keyword evidence="3" id="KW-1185">Reference proteome</keyword>
<feature type="compositionally biased region" description="Low complexity" evidence="1">
    <location>
        <begin position="84"/>
        <end position="104"/>
    </location>
</feature>
<dbReference type="GeneID" id="92080530"/>
<feature type="compositionally biased region" description="Polar residues" evidence="1">
    <location>
        <begin position="49"/>
        <end position="60"/>
    </location>
</feature>
<dbReference type="RefSeq" id="XP_066696959.1">
    <property type="nucleotide sequence ID" value="XM_066847468.1"/>
</dbReference>
<gene>
    <name evidence="2" type="ORF">PG986_011246</name>
</gene>
<feature type="region of interest" description="Disordered" evidence="1">
    <location>
        <begin position="38"/>
        <end position="129"/>
    </location>
</feature>
<name>A0ABR1Q4K8_9PEZI</name>
<reference evidence="2 3" key="1">
    <citation type="submission" date="2023-01" db="EMBL/GenBank/DDBJ databases">
        <title>Analysis of 21 Apiospora genomes using comparative genomics revels a genus with tremendous synthesis potential of carbohydrate active enzymes and secondary metabolites.</title>
        <authorList>
            <person name="Sorensen T."/>
        </authorList>
    </citation>
    <scope>NUCLEOTIDE SEQUENCE [LARGE SCALE GENOMIC DNA]</scope>
    <source>
        <strain evidence="2 3">CBS 24483</strain>
    </source>
</reference>
<sequence length="200" mass="20652">MSIPTQARLCNSQSYRGGIAAHFPLRRRSIQFPSAQSHTTLMISPNPISPTANSGATNMRASAAPWRTAQSKSPPEPPDGSRTRCPGRPWRRAAPAASTTGRSSAGRRTRPYCTRSPGRGGRGGCPRGLEPGGGVPPVASGASFVLLNLVFGLVAVLARGRVLRGGGGGGLDEGPADLRVVVLAGPNFDLELPVPGQEAA</sequence>
<accession>A0ABR1Q4K8</accession>
<dbReference type="Proteomes" id="UP001391051">
    <property type="component" value="Unassembled WGS sequence"/>
</dbReference>
<evidence type="ECO:0000313" key="3">
    <source>
        <dbReference type="Proteomes" id="UP001391051"/>
    </source>
</evidence>
<dbReference type="EMBL" id="JAQQWE010000007">
    <property type="protein sequence ID" value="KAK7946925.1"/>
    <property type="molecule type" value="Genomic_DNA"/>
</dbReference>
<proteinExistence type="predicted"/>